<dbReference type="InterPro" id="IPR013785">
    <property type="entry name" value="Aldolase_TIM"/>
</dbReference>
<dbReference type="InterPro" id="IPR058240">
    <property type="entry name" value="rSAM_sf"/>
</dbReference>
<reference evidence="6 7" key="1">
    <citation type="submission" date="2020-10" db="EMBL/GenBank/DDBJ databases">
        <title>Connecting structure to function with the recovery of over 1000 high-quality activated sludge metagenome-assembled genomes encoding full-length rRNA genes using long-read sequencing.</title>
        <authorList>
            <person name="Singleton C.M."/>
            <person name="Petriglieri F."/>
            <person name="Kristensen J.M."/>
            <person name="Kirkegaard R.H."/>
            <person name="Michaelsen T.Y."/>
            <person name="Andersen M.H."/>
            <person name="Karst S.M."/>
            <person name="Dueholm M.S."/>
            <person name="Nielsen P.H."/>
            <person name="Albertsen M."/>
        </authorList>
    </citation>
    <scope>NUCLEOTIDE SEQUENCE [LARGE SCALE GENOMIC DNA]</scope>
    <source>
        <strain evidence="6">Lyne_18-Q3-R50-59_MAXAC.006</strain>
    </source>
</reference>
<dbReference type="SUPFAM" id="SSF102114">
    <property type="entry name" value="Radical SAM enzymes"/>
    <property type="match status" value="1"/>
</dbReference>
<dbReference type="Proteomes" id="UP000727993">
    <property type="component" value="Unassembled WGS sequence"/>
</dbReference>
<evidence type="ECO:0000313" key="7">
    <source>
        <dbReference type="Proteomes" id="UP000727993"/>
    </source>
</evidence>
<dbReference type="PANTHER" id="PTHR11228:SF22">
    <property type="entry name" value="PEPTIDE BIOSYNTHESIS PROTEIN YYDG-RELATED"/>
    <property type="match status" value="1"/>
</dbReference>
<gene>
    <name evidence="6" type="ORF">IPN02_04955</name>
</gene>
<sequence>MTNRPKQSIGLNFDARCNAECAHCCVSSSPRAKSRLNEETIWRIVDDAVNHPDVIEVGLTGGEPLLRVNLALDIIRTVSKAGKRVTCVSNAYWARTPATASEMFDKLGQAGLDSLTISYDEFHADDVPLDTIKNALNASKASHIPVILNMAVSRTRDSFKIIENLGTAAYCVPITRFPIVPAGAARDLPDSEFEREPITESSYRCPGFELILHHDGNAYPCCSPVIFDTPLTLGKVETESIETLITKVERNAVLSIIQREGLGWFKSRIAEALPESDVAKVDSVVSACELCGIIFQR</sequence>
<keyword evidence="2" id="KW-0479">Metal-binding</keyword>
<dbReference type="GO" id="GO:0046872">
    <property type="term" value="F:metal ion binding"/>
    <property type="evidence" value="ECO:0007669"/>
    <property type="project" value="UniProtKB-KW"/>
</dbReference>
<proteinExistence type="predicted"/>
<keyword evidence="3" id="KW-0408">Iron</keyword>
<keyword evidence="1" id="KW-0949">S-adenosyl-L-methionine</keyword>
<evidence type="ECO:0000256" key="1">
    <source>
        <dbReference type="ARBA" id="ARBA00022691"/>
    </source>
</evidence>
<feature type="domain" description="Radical SAM core" evidence="5">
    <location>
        <begin position="3"/>
        <end position="215"/>
    </location>
</feature>
<organism evidence="6 7">
    <name type="scientific">Candidatus Neomicrothrix subdominans</name>
    <dbReference type="NCBI Taxonomy" id="2954438"/>
    <lineage>
        <taxon>Bacteria</taxon>
        <taxon>Bacillati</taxon>
        <taxon>Actinomycetota</taxon>
        <taxon>Acidimicrobiia</taxon>
        <taxon>Acidimicrobiales</taxon>
        <taxon>Microthrixaceae</taxon>
        <taxon>Candidatus Neomicrothrix</taxon>
    </lineage>
</organism>
<keyword evidence="4" id="KW-0411">Iron-sulfur</keyword>
<dbReference type="SFLD" id="SFLDS00029">
    <property type="entry name" value="Radical_SAM"/>
    <property type="match status" value="1"/>
</dbReference>
<dbReference type="Pfam" id="PF04055">
    <property type="entry name" value="Radical_SAM"/>
    <property type="match status" value="1"/>
</dbReference>
<evidence type="ECO:0000313" key="6">
    <source>
        <dbReference type="EMBL" id="MBK9296210.1"/>
    </source>
</evidence>
<dbReference type="PROSITE" id="PS51918">
    <property type="entry name" value="RADICAL_SAM"/>
    <property type="match status" value="1"/>
</dbReference>
<dbReference type="InterPro" id="IPR050377">
    <property type="entry name" value="Radical_SAM_PqqE_MftC-like"/>
</dbReference>
<dbReference type="Gene3D" id="3.20.20.70">
    <property type="entry name" value="Aldolase class I"/>
    <property type="match status" value="1"/>
</dbReference>
<dbReference type="SFLD" id="SFLDG01067">
    <property type="entry name" value="SPASM/twitch_domain_containing"/>
    <property type="match status" value="1"/>
</dbReference>
<dbReference type="AlphaFoldDB" id="A0A936N9M0"/>
<evidence type="ECO:0000256" key="2">
    <source>
        <dbReference type="ARBA" id="ARBA00022723"/>
    </source>
</evidence>
<evidence type="ECO:0000259" key="5">
    <source>
        <dbReference type="PROSITE" id="PS51918"/>
    </source>
</evidence>
<protein>
    <submittedName>
        <fullName evidence="6">Radical SAM protein</fullName>
    </submittedName>
</protein>
<name>A0A936N9M0_9ACTN</name>
<dbReference type="PANTHER" id="PTHR11228">
    <property type="entry name" value="RADICAL SAM DOMAIN PROTEIN"/>
    <property type="match status" value="1"/>
</dbReference>
<comment type="caution">
    <text evidence="6">The sequence shown here is derived from an EMBL/GenBank/DDBJ whole genome shotgun (WGS) entry which is preliminary data.</text>
</comment>
<dbReference type="CDD" id="cd01335">
    <property type="entry name" value="Radical_SAM"/>
    <property type="match status" value="1"/>
</dbReference>
<accession>A0A936N9M0</accession>
<dbReference type="EMBL" id="JADJZA010000001">
    <property type="protein sequence ID" value="MBK9296210.1"/>
    <property type="molecule type" value="Genomic_DNA"/>
</dbReference>
<dbReference type="InterPro" id="IPR007197">
    <property type="entry name" value="rSAM"/>
</dbReference>
<dbReference type="GO" id="GO:0003824">
    <property type="term" value="F:catalytic activity"/>
    <property type="evidence" value="ECO:0007669"/>
    <property type="project" value="InterPro"/>
</dbReference>
<dbReference type="GO" id="GO:0051536">
    <property type="term" value="F:iron-sulfur cluster binding"/>
    <property type="evidence" value="ECO:0007669"/>
    <property type="project" value="UniProtKB-KW"/>
</dbReference>
<evidence type="ECO:0000256" key="3">
    <source>
        <dbReference type="ARBA" id="ARBA00023004"/>
    </source>
</evidence>
<evidence type="ECO:0000256" key="4">
    <source>
        <dbReference type="ARBA" id="ARBA00023014"/>
    </source>
</evidence>